<feature type="transmembrane region" description="Helical" evidence="1">
    <location>
        <begin position="108"/>
        <end position="130"/>
    </location>
</feature>
<evidence type="ECO:0000313" key="2">
    <source>
        <dbReference type="EnsemblMetazoa" id="PPA40128.1"/>
    </source>
</evidence>
<protein>
    <recommendedName>
        <fullName evidence="4">G protein-coupled receptor</fullName>
    </recommendedName>
</protein>
<evidence type="ECO:0008006" key="4">
    <source>
        <dbReference type="Google" id="ProtNLM"/>
    </source>
</evidence>
<feature type="transmembrane region" description="Helical" evidence="1">
    <location>
        <begin position="201"/>
        <end position="222"/>
    </location>
</feature>
<organism evidence="2 3">
    <name type="scientific">Pristionchus pacificus</name>
    <name type="common">Parasitic nematode worm</name>
    <dbReference type="NCBI Taxonomy" id="54126"/>
    <lineage>
        <taxon>Eukaryota</taxon>
        <taxon>Metazoa</taxon>
        <taxon>Ecdysozoa</taxon>
        <taxon>Nematoda</taxon>
        <taxon>Chromadorea</taxon>
        <taxon>Rhabditida</taxon>
        <taxon>Rhabditina</taxon>
        <taxon>Diplogasteromorpha</taxon>
        <taxon>Diplogasteroidea</taxon>
        <taxon>Neodiplogasteridae</taxon>
        <taxon>Pristionchus</taxon>
    </lineage>
</organism>
<reference evidence="3" key="1">
    <citation type="journal article" date="2008" name="Nat. Genet.">
        <title>The Pristionchus pacificus genome provides a unique perspective on nematode lifestyle and parasitism.</title>
        <authorList>
            <person name="Dieterich C."/>
            <person name="Clifton S.W."/>
            <person name="Schuster L.N."/>
            <person name="Chinwalla A."/>
            <person name="Delehaunty K."/>
            <person name="Dinkelacker I."/>
            <person name="Fulton L."/>
            <person name="Fulton R."/>
            <person name="Godfrey J."/>
            <person name="Minx P."/>
            <person name="Mitreva M."/>
            <person name="Roeseler W."/>
            <person name="Tian H."/>
            <person name="Witte H."/>
            <person name="Yang S.P."/>
            <person name="Wilson R.K."/>
            <person name="Sommer R.J."/>
        </authorList>
    </citation>
    <scope>NUCLEOTIDE SEQUENCE [LARGE SCALE GENOMIC DNA]</scope>
    <source>
        <strain evidence="3">PS312</strain>
    </source>
</reference>
<dbReference type="AlphaFoldDB" id="A0A8R1YX50"/>
<feature type="transmembrane region" description="Helical" evidence="1">
    <location>
        <begin position="151"/>
        <end position="176"/>
    </location>
</feature>
<keyword evidence="1" id="KW-0812">Transmembrane</keyword>
<proteinExistence type="predicted"/>
<keyword evidence="3" id="KW-1185">Reference proteome</keyword>
<name>A0A8R1YX50_PRIPA</name>
<sequence length="314" mass="36158">MEENAMTSPSKLQSYELTQLRMPSVLRIFDYFQTVIISICLVFTIPPAFIVYLKLLFCRQFSNRYIFKLIVINGTTELLNTVMWFFLYQLTSFDFMNGFYKYIKEFGIVNHLGLISDLAAINSVFGSFALNSSLCIAMNRMKAILQLERDSLVLSVILTILTVLEFGFTTSCYIKASIEGEEILMPIAYVTNEGFQALTNFIRTLISLATLLLNIYLCFLLIRSRRLTNLSQKQRCQKKRHAIKCVRFNVEKRLGAASIIAYATYMVYFVDTESNRSLHSGKFKAFFYVSNSIHSFRCFLFPTKVAIATNMQLQ</sequence>
<evidence type="ECO:0000256" key="1">
    <source>
        <dbReference type="SAM" id="Phobius"/>
    </source>
</evidence>
<dbReference type="Proteomes" id="UP000005239">
    <property type="component" value="Unassembled WGS sequence"/>
</dbReference>
<feature type="transmembrane region" description="Helical" evidence="1">
    <location>
        <begin position="31"/>
        <end position="53"/>
    </location>
</feature>
<gene>
    <name evidence="2" type="primary">WBGene00278497</name>
</gene>
<keyword evidence="1" id="KW-1133">Transmembrane helix</keyword>
<keyword evidence="1" id="KW-0472">Membrane</keyword>
<feature type="transmembrane region" description="Helical" evidence="1">
    <location>
        <begin position="65"/>
        <end position="88"/>
    </location>
</feature>
<dbReference type="EnsemblMetazoa" id="PPA40128.1">
    <property type="protein sequence ID" value="PPA40128.1"/>
    <property type="gene ID" value="WBGene00278497"/>
</dbReference>
<accession>A0A8R1YX50</accession>
<evidence type="ECO:0000313" key="3">
    <source>
        <dbReference type="Proteomes" id="UP000005239"/>
    </source>
</evidence>
<reference evidence="2" key="2">
    <citation type="submission" date="2022-06" db="UniProtKB">
        <authorList>
            <consortium name="EnsemblMetazoa"/>
        </authorList>
    </citation>
    <scope>IDENTIFICATION</scope>
    <source>
        <strain evidence="2">PS312</strain>
    </source>
</reference>